<dbReference type="EMBL" id="DMND01000052">
    <property type="protein sequence ID" value="HAN26704.1"/>
    <property type="molecule type" value="Genomic_DNA"/>
</dbReference>
<keyword evidence="2 4" id="KW-0347">Helicase</keyword>
<keyword evidence="2 4" id="KW-0547">Nucleotide-binding</keyword>
<reference evidence="4 5" key="1">
    <citation type="journal article" date="2018" name="Nat. Biotechnol.">
        <title>A standardized bacterial taxonomy based on genome phylogeny substantially revises the tree of life.</title>
        <authorList>
            <person name="Parks D.H."/>
            <person name="Chuvochina M."/>
            <person name="Waite D.W."/>
            <person name="Rinke C."/>
            <person name="Skarshewski A."/>
            <person name="Chaumeil P.A."/>
            <person name="Hugenholtz P."/>
        </authorList>
    </citation>
    <scope>NUCLEOTIDE SEQUENCE [LARGE SCALE GENOMIC DNA]</scope>
    <source>
        <strain evidence="4">UBA9158</strain>
    </source>
</reference>
<dbReference type="GO" id="GO:0006281">
    <property type="term" value="P:DNA repair"/>
    <property type="evidence" value="ECO:0007669"/>
    <property type="project" value="InterPro"/>
</dbReference>
<comment type="caution">
    <text evidence="4">The sequence shown here is derived from an EMBL/GenBank/DDBJ whole genome shotgun (WGS) entry which is preliminary data.</text>
</comment>
<gene>
    <name evidence="4" type="ORF">DCP75_03090</name>
</gene>
<sequence>MAVLEPIPLTALRGVGPKLAQQLADYGVTQVEDLLFHLPLRYQDRTRITPIAGLQEGSEVSVEGEVRLADIVFGRRRSLVARIQDGTGTLTLRFFHFSAAQKNSLQPGARLHCFGQVRRGANGFEIFHPEYRVLEPGEHGSTTGGAQPATLTPVYPTTTGIGQAQWRKLCSQALGFLQRAQPRDLLPAGSRQPFTLVHALQYLHAPPP</sequence>
<accession>A0A3C1KK18</accession>
<dbReference type="AlphaFoldDB" id="A0A3C1KK18"/>
<dbReference type="InterPro" id="IPR012340">
    <property type="entry name" value="NA-bd_OB-fold"/>
</dbReference>
<dbReference type="CDD" id="cd04488">
    <property type="entry name" value="RecG_wedge_OBF"/>
    <property type="match status" value="1"/>
</dbReference>
<keyword evidence="1" id="KW-0378">Hydrolase</keyword>
<proteinExistence type="predicted"/>
<dbReference type="GO" id="GO:0003678">
    <property type="term" value="F:DNA helicase activity"/>
    <property type="evidence" value="ECO:0007669"/>
    <property type="project" value="TreeGrafter"/>
</dbReference>
<dbReference type="InterPro" id="IPR047112">
    <property type="entry name" value="RecG/Mfd"/>
</dbReference>
<dbReference type="Proteomes" id="UP000259273">
    <property type="component" value="Unassembled WGS sequence"/>
</dbReference>
<name>A0A3C1KK18_9GAMM</name>
<protein>
    <submittedName>
        <fullName evidence="4">ATP-dependent DNA helicase RecG</fullName>
    </submittedName>
</protein>
<evidence type="ECO:0000313" key="5">
    <source>
        <dbReference type="Proteomes" id="UP000259273"/>
    </source>
</evidence>
<dbReference type="PANTHER" id="PTHR47964:SF1">
    <property type="entry name" value="ATP-DEPENDENT DNA HELICASE HOMOLOG RECG, CHLOROPLASTIC"/>
    <property type="match status" value="1"/>
</dbReference>
<evidence type="ECO:0000256" key="1">
    <source>
        <dbReference type="ARBA" id="ARBA00022801"/>
    </source>
</evidence>
<feature type="non-terminal residue" evidence="4">
    <location>
        <position position="208"/>
    </location>
</feature>
<organism evidence="4 5">
    <name type="scientific">Haliea salexigens</name>
    <dbReference type="NCBI Taxonomy" id="287487"/>
    <lineage>
        <taxon>Bacteria</taxon>
        <taxon>Pseudomonadati</taxon>
        <taxon>Pseudomonadota</taxon>
        <taxon>Gammaproteobacteria</taxon>
        <taxon>Cellvibrionales</taxon>
        <taxon>Halieaceae</taxon>
        <taxon>Haliea</taxon>
    </lineage>
</organism>
<dbReference type="InterPro" id="IPR033454">
    <property type="entry name" value="RecG_wedge"/>
</dbReference>
<evidence type="ECO:0000313" key="4">
    <source>
        <dbReference type="EMBL" id="HAN26704.1"/>
    </source>
</evidence>
<evidence type="ECO:0000256" key="2">
    <source>
        <dbReference type="ARBA" id="ARBA00022806"/>
    </source>
</evidence>
<dbReference type="Gene3D" id="2.40.50.140">
    <property type="entry name" value="Nucleic acid-binding proteins"/>
    <property type="match status" value="1"/>
</dbReference>
<dbReference type="Pfam" id="PF17191">
    <property type="entry name" value="RecG_wedge"/>
    <property type="match status" value="1"/>
</dbReference>
<dbReference type="SUPFAM" id="SSF50249">
    <property type="entry name" value="Nucleic acid-binding proteins"/>
    <property type="match status" value="1"/>
</dbReference>
<keyword evidence="2 4" id="KW-0067">ATP-binding</keyword>
<feature type="domain" description="RecG wedge" evidence="3">
    <location>
        <begin position="13"/>
        <end position="174"/>
    </location>
</feature>
<evidence type="ECO:0000259" key="3">
    <source>
        <dbReference type="Pfam" id="PF17191"/>
    </source>
</evidence>
<dbReference type="GO" id="GO:0016787">
    <property type="term" value="F:hydrolase activity"/>
    <property type="evidence" value="ECO:0007669"/>
    <property type="project" value="UniProtKB-KW"/>
</dbReference>
<dbReference type="PANTHER" id="PTHR47964">
    <property type="entry name" value="ATP-DEPENDENT DNA HELICASE HOMOLOG RECG, CHLOROPLASTIC"/>
    <property type="match status" value="1"/>
</dbReference>